<dbReference type="PANTHER" id="PTHR33695">
    <property type="entry name" value="LIPOPROTEIN SIGNAL PEPTIDASE"/>
    <property type="match status" value="1"/>
</dbReference>
<evidence type="ECO:0000256" key="7">
    <source>
        <dbReference type="ARBA" id="ARBA00022989"/>
    </source>
</evidence>
<dbReference type="AlphaFoldDB" id="A0A1M4SPI3"/>
<evidence type="ECO:0000256" key="5">
    <source>
        <dbReference type="ARBA" id="ARBA00022750"/>
    </source>
</evidence>
<accession>A0A1M4SPI3</accession>
<dbReference type="RefSeq" id="WP_072848335.1">
    <property type="nucleotide sequence ID" value="NZ_FQVI01000001.1"/>
</dbReference>
<evidence type="ECO:0000313" key="11">
    <source>
        <dbReference type="EMBL" id="SHE34163.1"/>
    </source>
</evidence>
<evidence type="ECO:0000256" key="8">
    <source>
        <dbReference type="ARBA" id="ARBA00023136"/>
    </source>
</evidence>
<dbReference type="PANTHER" id="PTHR33695:SF1">
    <property type="entry name" value="LIPOPROTEIN SIGNAL PEPTIDASE"/>
    <property type="match status" value="1"/>
</dbReference>
<feature type="transmembrane region" description="Helical" evidence="10">
    <location>
        <begin position="62"/>
        <end position="80"/>
    </location>
</feature>
<dbReference type="OrthoDB" id="1770665at2"/>
<organism evidence="11 12">
    <name type="scientific">Lactonifactor longoviformis DSM 17459</name>
    <dbReference type="NCBI Taxonomy" id="1122155"/>
    <lineage>
        <taxon>Bacteria</taxon>
        <taxon>Bacillati</taxon>
        <taxon>Bacillota</taxon>
        <taxon>Clostridia</taxon>
        <taxon>Eubacteriales</taxon>
        <taxon>Clostridiaceae</taxon>
        <taxon>Lactonifactor</taxon>
    </lineage>
</organism>
<dbReference type="Proteomes" id="UP000184245">
    <property type="component" value="Unassembled WGS sequence"/>
</dbReference>
<keyword evidence="3" id="KW-0645">Protease</keyword>
<sequence>MGFLIIAAGIFCLDYFIKRKVEADKLLNVTEERLGGRVLIRRTNNPGIAFGLLKKDRKKVTYIQLTGLLLAGIGYLWLLFQKGYTIAKIGASFILGGGLSNWHDRQRQGYVTDYVSFKCPWKKFENIVFNLSDLFIFLGCIVTVVSQTFHKK</sequence>
<gene>
    <name evidence="11" type="ORF">SAMN02745158_00200</name>
</gene>
<dbReference type="EMBL" id="FQVI01000001">
    <property type="protein sequence ID" value="SHE34163.1"/>
    <property type="molecule type" value="Genomic_DNA"/>
</dbReference>
<dbReference type="Pfam" id="PF01252">
    <property type="entry name" value="Peptidase_A8"/>
    <property type="match status" value="1"/>
</dbReference>
<evidence type="ECO:0000256" key="10">
    <source>
        <dbReference type="SAM" id="Phobius"/>
    </source>
</evidence>
<keyword evidence="2" id="KW-1003">Cell membrane</keyword>
<evidence type="ECO:0000256" key="6">
    <source>
        <dbReference type="ARBA" id="ARBA00022801"/>
    </source>
</evidence>
<evidence type="ECO:0000256" key="9">
    <source>
        <dbReference type="RuleBase" id="RU004181"/>
    </source>
</evidence>
<evidence type="ECO:0000256" key="4">
    <source>
        <dbReference type="ARBA" id="ARBA00022692"/>
    </source>
</evidence>
<evidence type="ECO:0000256" key="2">
    <source>
        <dbReference type="ARBA" id="ARBA00022475"/>
    </source>
</evidence>
<evidence type="ECO:0000256" key="1">
    <source>
        <dbReference type="ARBA" id="ARBA00006139"/>
    </source>
</evidence>
<dbReference type="GO" id="GO:0016020">
    <property type="term" value="C:membrane"/>
    <property type="evidence" value="ECO:0007669"/>
    <property type="project" value="InterPro"/>
</dbReference>
<evidence type="ECO:0000313" key="12">
    <source>
        <dbReference type="Proteomes" id="UP000184245"/>
    </source>
</evidence>
<dbReference type="GO" id="GO:0004190">
    <property type="term" value="F:aspartic-type endopeptidase activity"/>
    <property type="evidence" value="ECO:0007669"/>
    <property type="project" value="UniProtKB-KW"/>
</dbReference>
<keyword evidence="5" id="KW-0064">Aspartyl protease</keyword>
<feature type="transmembrane region" description="Helical" evidence="10">
    <location>
        <begin position="127"/>
        <end position="149"/>
    </location>
</feature>
<keyword evidence="12" id="KW-1185">Reference proteome</keyword>
<name>A0A1M4SPI3_9CLOT</name>
<comment type="similarity">
    <text evidence="1 9">Belongs to the peptidase A8 family.</text>
</comment>
<reference evidence="11 12" key="1">
    <citation type="submission" date="2016-11" db="EMBL/GenBank/DDBJ databases">
        <authorList>
            <person name="Jaros S."/>
            <person name="Januszkiewicz K."/>
            <person name="Wedrychowicz H."/>
        </authorList>
    </citation>
    <scope>NUCLEOTIDE SEQUENCE [LARGE SCALE GENOMIC DNA]</scope>
    <source>
        <strain evidence="11 12">DSM 17459</strain>
    </source>
</reference>
<proteinExistence type="inferred from homology"/>
<keyword evidence="6" id="KW-0378">Hydrolase</keyword>
<protein>
    <submittedName>
        <fullName evidence="11">Signal peptidase II</fullName>
    </submittedName>
</protein>
<dbReference type="InterPro" id="IPR001872">
    <property type="entry name" value="Peptidase_A8"/>
</dbReference>
<dbReference type="STRING" id="1122155.SAMN02745158_00200"/>
<dbReference type="PRINTS" id="PR00781">
    <property type="entry name" value="LIPOSIGPTASE"/>
</dbReference>
<evidence type="ECO:0000256" key="3">
    <source>
        <dbReference type="ARBA" id="ARBA00022670"/>
    </source>
</evidence>
<keyword evidence="7 10" id="KW-1133">Transmembrane helix</keyword>
<keyword evidence="4 10" id="KW-0812">Transmembrane</keyword>
<dbReference type="GO" id="GO:0006508">
    <property type="term" value="P:proteolysis"/>
    <property type="evidence" value="ECO:0007669"/>
    <property type="project" value="UniProtKB-KW"/>
</dbReference>
<keyword evidence="8 10" id="KW-0472">Membrane</keyword>